<comment type="function">
    <text evidence="6">Catalyzes the conversion of 7,8-dihydroneopterin to 6-hydroxymethyl-7,8-dihydropterin.</text>
</comment>
<gene>
    <name evidence="8" type="primary">folB</name>
    <name evidence="8" type="ORF">E5162_01370</name>
</gene>
<organism evidence="8 9">
    <name type="scientific">Marinicauda pacifica</name>
    <dbReference type="NCBI Taxonomy" id="1133559"/>
    <lineage>
        <taxon>Bacteria</taxon>
        <taxon>Pseudomonadati</taxon>
        <taxon>Pseudomonadota</taxon>
        <taxon>Alphaproteobacteria</taxon>
        <taxon>Maricaulales</taxon>
        <taxon>Maricaulaceae</taxon>
        <taxon>Marinicauda</taxon>
    </lineage>
</organism>
<dbReference type="GO" id="GO:0005737">
    <property type="term" value="C:cytoplasm"/>
    <property type="evidence" value="ECO:0007669"/>
    <property type="project" value="TreeGrafter"/>
</dbReference>
<comment type="similarity">
    <text evidence="3 6">Belongs to the DHNA family.</text>
</comment>
<dbReference type="Gene3D" id="3.30.1130.10">
    <property type="match status" value="1"/>
</dbReference>
<evidence type="ECO:0000256" key="1">
    <source>
        <dbReference type="ARBA" id="ARBA00001353"/>
    </source>
</evidence>
<dbReference type="EMBL" id="SRXV01000001">
    <property type="protein sequence ID" value="TGY93967.1"/>
    <property type="molecule type" value="Genomic_DNA"/>
</dbReference>
<evidence type="ECO:0000256" key="5">
    <source>
        <dbReference type="ARBA" id="ARBA00023239"/>
    </source>
</evidence>
<dbReference type="GO" id="GO:0046656">
    <property type="term" value="P:folic acid biosynthetic process"/>
    <property type="evidence" value="ECO:0007669"/>
    <property type="project" value="UniProtKB-UniRule"/>
</dbReference>
<evidence type="ECO:0000256" key="4">
    <source>
        <dbReference type="ARBA" id="ARBA00022909"/>
    </source>
</evidence>
<dbReference type="PANTHER" id="PTHR42844">
    <property type="entry name" value="DIHYDRONEOPTERIN ALDOLASE 1-RELATED"/>
    <property type="match status" value="1"/>
</dbReference>
<dbReference type="RefSeq" id="WP_135943162.1">
    <property type="nucleotide sequence ID" value="NZ_BMEI01000001.1"/>
</dbReference>
<reference evidence="8 9" key="1">
    <citation type="journal article" date="2013" name="Int. J. Syst. Evol. Microbiol.">
        <title>Marinicauda pacifica gen. nov., sp. nov., a prosthecate alphaproteobacterium of the family Hyphomonadaceae isolated from deep seawater.</title>
        <authorList>
            <person name="Zhang X.Y."/>
            <person name="Li G.W."/>
            <person name="Wang C.S."/>
            <person name="Zhang Y.J."/>
            <person name="Xu X.W."/>
            <person name="Li H."/>
            <person name="Liu A."/>
            <person name="Liu C."/>
            <person name="Xie B.B."/>
            <person name="Qin Q.L."/>
            <person name="Xu Z."/>
            <person name="Chen X.L."/>
            <person name="Zhou B.C."/>
            <person name="Zhang Y.Z."/>
        </authorList>
    </citation>
    <scope>NUCLEOTIDE SEQUENCE [LARGE SCALE GENOMIC DNA]</scope>
    <source>
        <strain evidence="8 9">P-1 km-3</strain>
    </source>
</reference>
<dbReference type="InterPro" id="IPR006157">
    <property type="entry name" value="FolB_dom"/>
</dbReference>
<dbReference type="InterPro" id="IPR043133">
    <property type="entry name" value="GTP-CH-I_C/QueF"/>
</dbReference>
<dbReference type="GO" id="GO:0004150">
    <property type="term" value="F:dihydroneopterin aldolase activity"/>
    <property type="evidence" value="ECO:0007669"/>
    <property type="project" value="UniProtKB-UniRule"/>
</dbReference>
<comment type="caution">
    <text evidence="8">The sequence shown here is derived from an EMBL/GenBank/DDBJ whole genome shotgun (WGS) entry which is preliminary data.</text>
</comment>
<sequence>MKVDALHSIPAEATETAAGQRLSVRVEGLRLDAQVGVYASEHGRTQPLEISLQAEVEEASAAPGSDLTQAVNYAAMAETVRQVVAARHHELLEDLAQTLTDTLFQDVRVKRLRLTIDKPDALDDARSVGVTYERWR</sequence>
<keyword evidence="9" id="KW-1185">Reference proteome</keyword>
<dbReference type="OrthoDB" id="7580479at2"/>
<protein>
    <recommendedName>
        <fullName evidence="6">7,8-dihydroneopterin aldolase</fullName>
        <ecNumber evidence="6">4.1.2.25</ecNumber>
    </recommendedName>
</protein>
<name>A0A4S2HD38_9PROT</name>
<dbReference type="EC" id="4.1.2.25" evidence="6"/>
<evidence type="ECO:0000259" key="7">
    <source>
        <dbReference type="SMART" id="SM00905"/>
    </source>
</evidence>
<keyword evidence="4 6" id="KW-0289">Folate biosynthesis</keyword>
<feature type="domain" description="Dihydroneopterin aldolase/epimerase" evidence="7">
    <location>
        <begin position="24"/>
        <end position="134"/>
    </location>
</feature>
<dbReference type="PANTHER" id="PTHR42844:SF1">
    <property type="entry name" value="DIHYDRONEOPTERIN ALDOLASE 1-RELATED"/>
    <property type="match status" value="1"/>
</dbReference>
<dbReference type="NCBIfam" id="TIGR00526">
    <property type="entry name" value="folB_dom"/>
    <property type="match status" value="1"/>
</dbReference>
<comment type="pathway">
    <text evidence="2 6">Cofactor biosynthesis; tetrahydrofolate biosynthesis; 2-amino-4-hydroxy-6-hydroxymethyl-7,8-dihydropteridine diphosphate from 7,8-dihydroneopterin triphosphate: step 3/4.</text>
</comment>
<dbReference type="Pfam" id="PF02152">
    <property type="entry name" value="FolB"/>
    <property type="match status" value="1"/>
</dbReference>
<comment type="catalytic activity">
    <reaction evidence="1 6">
        <text>7,8-dihydroneopterin = 6-hydroxymethyl-7,8-dihydropterin + glycolaldehyde</text>
        <dbReference type="Rhea" id="RHEA:10540"/>
        <dbReference type="ChEBI" id="CHEBI:17001"/>
        <dbReference type="ChEBI" id="CHEBI:17071"/>
        <dbReference type="ChEBI" id="CHEBI:44841"/>
        <dbReference type="EC" id="4.1.2.25"/>
    </reaction>
</comment>
<dbReference type="AlphaFoldDB" id="A0A4S2HD38"/>
<evidence type="ECO:0000256" key="3">
    <source>
        <dbReference type="ARBA" id="ARBA00005708"/>
    </source>
</evidence>
<dbReference type="SUPFAM" id="SSF55620">
    <property type="entry name" value="Tetrahydrobiopterin biosynthesis enzymes-like"/>
    <property type="match status" value="1"/>
</dbReference>
<keyword evidence="5 6" id="KW-0456">Lyase</keyword>
<dbReference type="Proteomes" id="UP000305451">
    <property type="component" value="Unassembled WGS sequence"/>
</dbReference>
<evidence type="ECO:0000256" key="6">
    <source>
        <dbReference type="RuleBase" id="RU362079"/>
    </source>
</evidence>
<dbReference type="GO" id="GO:0046654">
    <property type="term" value="P:tetrahydrofolate biosynthetic process"/>
    <property type="evidence" value="ECO:0007669"/>
    <property type="project" value="UniProtKB-UniRule"/>
</dbReference>
<dbReference type="NCBIfam" id="TIGR00525">
    <property type="entry name" value="folB"/>
    <property type="match status" value="1"/>
</dbReference>
<accession>A0A4S2HD38</accession>
<dbReference type="SMART" id="SM00905">
    <property type="entry name" value="FolB"/>
    <property type="match status" value="1"/>
</dbReference>
<evidence type="ECO:0000313" key="8">
    <source>
        <dbReference type="EMBL" id="TGY93967.1"/>
    </source>
</evidence>
<dbReference type="UniPathway" id="UPA00077">
    <property type="reaction ID" value="UER00154"/>
</dbReference>
<evidence type="ECO:0000313" key="9">
    <source>
        <dbReference type="Proteomes" id="UP000305451"/>
    </source>
</evidence>
<proteinExistence type="inferred from homology"/>
<dbReference type="InterPro" id="IPR006156">
    <property type="entry name" value="Dihydroneopterin_aldolase"/>
</dbReference>
<evidence type="ECO:0000256" key="2">
    <source>
        <dbReference type="ARBA" id="ARBA00005013"/>
    </source>
</evidence>